<evidence type="ECO:0000313" key="5">
    <source>
        <dbReference type="Proteomes" id="UP000640912"/>
    </source>
</evidence>
<evidence type="ECO:0000313" key="4">
    <source>
        <dbReference type="EMBL" id="MBL1071916.1"/>
    </source>
</evidence>
<evidence type="ECO:0000256" key="1">
    <source>
        <dbReference type="SAM" id="Phobius"/>
    </source>
</evidence>
<dbReference type="InterPro" id="IPR054365">
    <property type="entry name" value="Lreu_0056-like"/>
</dbReference>
<evidence type="ECO:0000259" key="2">
    <source>
        <dbReference type="Pfam" id="PF13240"/>
    </source>
</evidence>
<organism evidence="4 5">
    <name type="scientific">Lactobacillus kitasatonis</name>
    <dbReference type="NCBI Taxonomy" id="237446"/>
    <lineage>
        <taxon>Bacteria</taxon>
        <taxon>Bacillati</taxon>
        <taxon>Bacillota</taxon>
        <taxon>Bacilli</taxon>
        <taxon>Lactobacillales</taxon>
        <taxon>Lactobacillaceae</taxon>
        <taxon>Lactobacillus</taxon>
    </lineage>
</organism>
<comment type="caution">
    <text evidence="4">The sequence shown here is derived from an EMBL/GenBank/DDBJ whole genome shotgun (WGS) entry which is preliminary data.</text>
</comment>
<dbReference type="EMBL" id="JAEHNR010000033">
    <property type="protein sequence ID" value="MBL1071916.1"/>
    <property type="molecule type" value="Genomic_DNA"/>
</dbReference>
<feature type="domain" description="Lreu-0056-like" evidence="3">
    <location>
        <begin position="219"/>
        <end position="333"/>
    </location>
</feature>
<gene>
    <name evidence="4" type="ORF">JEM47_05340</name>
</gene>
<reference evidence="4 5" key="1">
    <citation type="journal article" date="2021" name="Microorganisms">
        <title>Dual Inhibition of Salmonella enterica and Clostridium perfringens by New Probiotic Candidates Isolated from Chicken Intestinal Mucosa.</title>
        <authorList>
            <person name="Lone A."/>
            <person name="Mottawea W."/>
            <person name="Ait Chait Y."/>
            <person name="Hammami R."/>
        </authorList>
    </citation>
    <scope>NUCLEOTIDE SEQUENCE [LARGE SCALE GENOMIC DNA]</scope>
    <source>
        <strain evidence="4 5">A12</strain>
    </source>
</reference>
<evidence type="ECO:0000259" key="3">
    <source>
        <dbReference type="Pfam" id="PF22125"/>
    </source>
</evidence>
<protein>
    <submittedName>
        <fullName evidence="4">Zinc-ribbon domain-containing protein</fullName>
    </submittedName>
</protein>
<keyword evidence="1" id="KW-1133">Transmembrane helix</keyword>
<feature type="transmembrane region" description="Helical" evidence="1">
    <location>
        <begin position="57"/>
        <end position="79"/>
    </location>
</feature>
<dbReference type="RefSeq" id="WP_202018079.1">
    <property type="nucleotide sequence ID" value="NZ_JAEHNR010000033.1"/>
</dbReference>
<dbReference type="Gene3D" id="3.30.1460.60">
    <property type="match status" value="1"/>
</dbReference>
<dbReference type="Pfam" id="PF22125">
    <property type="entry name" value="Lreu_0056_like"/>
    <property type="match status" value="1"/>
</dbReference>
<proteinExistence type="predicted"/>
<dbReference type="Pfam" id="PF13240">
    <property type="entry name" value="Zn_Ribbon_1"/>
    <property type="match status" value="1"/>
</dbReference>
<keyword evidence="1" id="KW-0812">Transmembrane</keyword>
<sequence length="340" mass="37725">MKKFCPNCGAPLDPNDKFCSHCGYVIDNKQSTNVNEAPTQQITQSGNAQAKSHNKKLFWVVIGAAILLILAIGAGVLFVHHQNEQEIASTVDRMSKRKLAGLTIEYAHLHYKDNSAWNDVYHDAQNGDVKVERYKKYDIDNSTITAKGNNYVYVINKKAIFTTDNDKKNSQSAITLSDGKRQLGVVKTTDAYRDVQKHNAVSNLDKINKDVSVNINNRQLGILALKLYKPVLLQGVLKASEAPETANNYSPNDQDGFILVTSGGSTGSDLYYKREGSKLILKYIDVDYAVKHGSDAADAPTRIKSFNLQDVINKYYSTPAQKAEVDSMAKKLKTKSEVEQ</sequence>
<dbReference type="Proteomes" id="UP000640912">
    <property type="component" value="Unassembled WGS sequence"/>
</dbReference>
<dbReference type="InterPro" id="IPR026870">
    <property type="entry name" value="Zinc_ribbon_dom"/>
</dbReference>
<keyword evidence="1" id="KW-0472">Membrane</keyword>
<feature type="domain" description="Zinc-ribbon" evidence="2">
    <location>
        <begin position="4"/>
        <end position="24"/>
    </location>
</feature>
<name>A0ABS1LUS9_9LACO</name>
<accession>A0ABS1LUS9</accession>
<keyword evidence="5" id="KW-1185">Reference proteome</keyword>